<evidence type="ECO:0000256" key="5">
    <source>
        <dbReference type="SAM" id="MobiDB-lite"/>
    </source>
</evidence>
<dbReference type="PROSITE" id="PS50102">
    <property type="entry name" value="RRM"/>
    <property type="match status" value="1"/>
</dbReference>
<dbReference type="SMART" id="SM00360">
    <property type="entry name" value="RRM"/>
    <property type="match status" value="1"/>
</dbReference>
<dbReference type="CDD" id="cd12307">
    <property type="entry name" value="RRM_NIFK_like"/>
    <property type="match status" value="1"/>
</dbReference>
<protein>
    <submittedName>
        <fullName evidence="7">RNA-binding domain-containing protein</fullName>
    </submittedName>
</protein>
<feature type="region of interest" description="Disordered" evidence="5">
    <location>
        <begin position="1"/>
        <end position="236"/>
    </location>
</feature>
<evidence type="ECO:0000313" key="7">
    <source>
        <dbReference type="EMBL" id="PSN63967.1"/>
    </source>
</evidence>
<feature type="compositionally biased region" description="Basic and acidic residues" evidence="5">
    <location>
        <begin position="226"/>
        <end position="236"/>
    </location>
</feature>
<gene>
    <name evidence="7" type="ORF">BS50DRAFT_576602</name>
</gene>
<dbReference type="Pfam" id="PF00076">
    <property type="entry name" value="RRM_1"/>
    <property type="match status" value="1"/>
</dbReference>
<dbReference type="Gene3D" id="3.30.70.330">
    <property type="match status" value="1"/>
</dbReference>
<dbReference type="PANTHER" id="PTHR46754">
    <property type="entry name" value="MKI67 FHA DOMAIN-INTERACTING NUCLEOLAR PHOSPHOPROTEIN"/>
    <property type="match status" value="1"/>
</dbReference>
<feature type="compositionally biased region" description="Basic residues" evidence="5">
    <location>
        <begin position="549"/>
        <end position="558"/>
    </location>
</feature>
<feature type="compositionally biased region" description="Basic residues" evidence="5">
    <location>
        <begin position="173"/>
        <end position="184"/>
    </location>
</feature>
<dbReference type="InterPro" id="IPR000504">
    <property type="entry name" value="RRM_dom"/>
</dbReference>
<evidence type="ECO:0000256" key="1">
    <source>
        <dbReference type="ARBA" id="ARBA00004604"/>
    </source>
</evidence>
<evidence type="ECO:0000256" key="3">
    <source>
        <dbReference type="ARBA" id="ARBA00023242"/>
    </source>
</evidence>
<dbReference type="AlphaFoldDB" id="A0A2T2NEV4"/>
<feature type="domain" description="RRM" evidence="6">
    <location>
        <begin position="259"/>
        <end position="337"/>
    </location>
</feature>
<feature type="compositionally biased region" description="Acidic residues" evidence="5">
    <location>
        <begin position="191"/>
        <end position="208"/>
    </location>
</feature>
<dbReference type="OrthoDB" id="21467at2759"/>
<sequence>MAPEDTKNKKRKVASDSAPKPKKQKKSEDVAAPKKPAKASKAAAKPVDDAPAESKQSRKQAEDFFSDDNAPAKVETAKEKKSKKKSKAAADANGTEEAVAVAVEVSESKDKPKKKAKKEKVVVEEEEAPAAAPKEKAKKTKKTVQSEEVEVEVAPPAKGKKAKAATEEESASKKTKKAKASKKQQPKEDTPEVDEAFDEEGEAEEDDQTVALLAGFESDRDESDLEKDGADFDESAEPHITKEKRLALEKAAKNTEEPGVVFLGRIPHGFYEPQMKKYFAQFGQITKLRLSRNKKTGASKHYAFIEFKSAEVAEIVAKTMNNYLMFNHILQCRVVPPAQVHPELFKGANERFTRDPRNKKAGLEMERGAERGVWEKRVAKESKRRTKASEKLKADFGYEFTAPTLKAVEDVPMTDAPLENSADQQLLTEAAAAEAATPETKPAQVTVTETVKVKKPKKGSKAKDEPVVETTVVTEEVVEPAAEKPAKKSRKRKSDVAEAVAEEKPETPVKPKKAKKEVAKAEEVVAEEDTPKEKKRRTRSAAADEAPAKTKKAKKAKA</sequence>
<keyword evidence="2 4" id="KW-0694">RNA-binding</keyword>
<reference evidence="7 8" key="1">
    <citation type="journal article" date="2018" name="Front. Microbiol.">
        <title>Genome-Wide Analysis of Corynespora cassiicola Leaf Fall Disease Putative Effectors.</title>
        <authorList>
            <person name="Lopez D."/>
            <person name="Ribeiro S."/>
            <person name="Label P."/>
            <person name="Fumanal B."/>
            <person name="Venisse J.S."/>
            <person name="Kohler A."/>
            <person name="de Oliveira R.R."/>
            <person name="Labutti K."/>
            <person name="Lipzen A."/>
            <person name="Lail K."/>
            <person name="Bauer D."/>
            <person name="Ohm R.A."/>
            <person name="Barry K.W."/>
            <person name="Spatafora J."/>
            <person name="Grigoriev I.V."/>
            <person name="Martin F.M."/>
            <person name="Pujade-Renaud V."/>
        </authorList>
    </citation>
    <scope>NUCLEOTIDE SEQUENCE [LARGE SCALE GENOMIC DNA]</scope>
    <source>
        <strain evidence="7 8">Philippines</strain>
    </source>
</reference>
<dbReference type="Proteomes" id="UP000240883">
    <property type="component" value="Unassembled WGS sequence"/>
</dbReference>
<dbReference type="STRING" id="1448308.A0A2T2NEV4"/>
<evidence type="ECO:0000256" key="4">
    <source>
        <dbReference type="PROSITE-ProRule" id="PRU00176"/>
    </source>
</evidence>
<comment type="subcellular location">
    <subcellularLocation>
        <location evidence="1">Nucleus</location>
        <location evidence="1">Nucleolus</location>
    </subcellularLocation>
</comment>
<feature type="region of interest" description="Disordered" evidence="5">
    <location>
        <begin position="431"/>
        <end position="558"/>
    </location>
</feature>
<dbReference type="InterPro" id="IPR035979">
    <property type="entry name" value="RBD_domain_sf"/>
</dbReference>
<accession>A0A2T2NEV4</accession>
<feature type="compositionally biased region" description="Low complexity" evidence="5">
    <location>
        <begin position="89"/>
        <end position="105"/>
    </location>
</feature>
<keyword evidence="3" id="KW-0539">Nucleus</keyword>
<evidence type="ECO:0000313" key="8">
    <source>
        <dbReference type="Proteomes" id="UP000240883"/>
    </source>
</evidence>
<dbReference type="SUPFAM" id="SSF54928">
    <property type="entry name" value="RNA-binding domain, RBD"/>
    <property type="match status" value="1"/>
</dbReference>
<proteinExistence type="predicted"/>
<dbReference type="EMBL" id="KZ678139">
    <property type="protein sequence ID" value="PSN63967.1"/>
    <property type="molecule type" value="Genomic_DNA"/>
</dbReference>
<dbReference type="GO" id="GO:0005730">
    <property type="term" value="C:nucleolus"/>
    <property type="evidence" value="ECO:0007669"/>
    <property type="project" value="UniProtKB-SubCell"/>
</dbReference>
<evidence type="ECO:0000259" key="6">
    <source>
        <dbReference type="PROSITE" id="PS50102"/>
    </source>
</evidence>
<feature type="compositionally biased region" description="Low complexity" evidence="5">
    <location>
        <begin position="431"/>
        <end position="450"/>
    </location>
</feature>
<name>A0A2T2NEV4_CORCC</name>
<dbReference type="InterPro" id="IPR012677">
    <property type="entry name" value="Nucleotide-bd_a/b_plait_sf"/>
</dbReference>
<organism evidence="7 8">
    <name type="scientific">Corynespora cassiicola Philippines</name>
    <dbReference type="NCBI Taxonomy" id="1448308"/>
    <lineage>
        <taxon>Eukaryota</taxon>
        <taxon>Fungi</taxon>
        <taxon>Dikarya</taxon>
        <taxon>Ascomycota</taxon>
        <taxon>Pezizomycotina</taxon>
        <taxon>Dothideomycetes</taxon>
        <taxon>Pleosporomycetidae</taxon>
        <taxon>Pleosporales</taxon>
        <taxon>Corynesporascaceae</taxon>
        <taxon>Corynespora</taxon>
    </lineage>
</organism>
<dbReference type="GO" id="GO:0003723">
    <property type="term" value="F:RNA binding"/>
    <property type="evidence" value="ECO:0007669"/>
    <property type="project" value="UniProtKB-UniRule"/>
</dbReference>
<evidence type="ECO:0000256" key="2">
    <source>
        <dbReference type="ARBA" id="ARBA00022884"/>
    </source>
</evidence>
<keyword evidence="8" id="KW-1185">Reference proteome</keyword>